<reference evidence="3 4" key="2">
    <citation type="journal article" date="2012" name="Open Biol.">
        <title>Characteristics of nucleosomes and linker DNA regions on the genome of the basidiomycete Mixia osmundae revealed by mono- and dinucleosome mapping.</title>
        <authorList>
            <person name="Nishida H."/>
            <person name="Kondo S."/>
            <person name="Matsumoto T."/>
            <person name="Suzuki Y."/>
            <person name="Yoshikawa H."/>
            <person name="Taylor T.D."/>
            <person name="Sugiyama J."/>
        </authorList>
    </citation>
    <scope>NUCLEOTIDE SEQUENCE [LARGE SCALE GENOMIC DNA]</scope>
    <source>
        <strain evidence="4">CBS 9802 / IAM 14324 / JCM 22182 / KY 12970</strain>
    </source>
</reference>
<evidence type="ECO:0000256" key="2">
    <source>
        <dbReference type="SAM" id="Phobius"/>
    </source>
</evidence>
<comment type="caution">
    <text evidence="3">The sequence shown here is derived from an EMBL/GenBank/DDBJ whole genome shotgun (WGS) entry which is preliminary data.</text>
</comment>
<accession>G7E1Q6</accession>
<dbReference type="Proteomes" id="UP000009131">
    <property type="component" value="Unassembled WGS sequence"/>
</dbReference>
<organism evidence="3 4">
    <name type="scientific">Mixia osmundae (strain CBS 9802 / IAM 14324 / JCM 22182 / KY 12970)</name>
    <dbReference type="NCBI Taxonomy" id="764103"/>
    <lineage>
        <taxon>Eukaryota</taxon>
        <taxon>Fungi</taxon>
        <taxon>Dikarya</taxon>
        <taxon>Basidiomycota</taxon>
        <taxon>Pucciniomycotina</taxon>
        <taxon>Mixiomycetes</taxon>
        <taxon>Mixiales</taxon>
        <taxon>Mixiaceae</taxon>
        <taxon>Mixia</taxon>
    </lineage>
</organism>
<dbReference type="EMBL" id="BABT02000106">
    <property type="protein sequence ID" value="GAA96766.1"/>
    <property type="molecule type" value="Genomic_DNA"/>
</dbReference>
<evidence type="ECO:0000256" key="1">
    <source>
        <dbReference type="SAM" id="MobiDB-lite"/>
    </source>
</evidence>
<dbReference type="eggNOG" id="ENOG502RYM5">
    <property type="taxonomic scope" value="Eukaryota"/>
</dbReference>
<feature type="region of interest" description="Disordered" evidence="1">
    <location>
        <begin position="222"/>
        <end position="251"/>
    </location>
</feature>
<gene>
    <name evidence="3" type="primary">Mo03437</name>
    <name evidence="3" type="ORF">E5Q_03437</name>
</gene>
<keyword evidence="2" id="KW-0472">Membrane</keyword>
<dbReference type="InParanoid" id="G7E1Q6"/>
<dbReference type="OMA" id="HAYDEHE"/>
<proteinExistence type="predicted"/>
<feature type="compositionally biased region" description="Basic and acidic residues" evidence="1">
    <location>
        <begin position="226"/>
        <end position="246"/>
    </location>
</feature>
<keyword evidence="2" id="KW-1133">Transmembrane helix</keyword>
<keyword evidence="4" id="KW-1185">Reference proteome</keyword>
<dbReference type="HOGENOM" id="CLU_286530_0_0_1"/>
<keyword evidence="2" id="KW-0812">Transmembrane</keyword>
<dbReference type="AlphaFoldDB" id="G7E1Q6"/>
<dbReference type="OrthoDB" id="63533at2759"/>
<dbReference type="RefSeq" id="XP_014565279.1">
    <property type="nucleotide sequence ID" value="XM_014709793.1"/>
</dbReference>
<name>G7E1Q6_MIXOS</name>
<feature type="transmembrane region" description="Helical" evidence="2">
    <location>
        <begin position="269"/>
        <end position="289"/>
    </location>
</feature>
<sequence length="1078" mass="120000">MSKAESKMPSTVRRALMDVSNRATIPTFFDANAQATNVASATGAAGPQMASMRASGASRGALHPLEAASNHALQANGLHAPATSEIWTTPQTSPMLGSVSPLLGSSWSDISRSSSISRSHSREHSSNGTSVDSMLAPPPEQATTPLLRTSSRHLSRIASRDNLHDSHFPQEINASLLHTPRKKMVQSEPAKETVPSALIPASLRRRYRQAFGNRLSLSLPRTSLRSRLEPTREQSKPAKVAKESPARTKPSTWLARQWRQRAQKRSREWLWTYLGGFGLLGLLLCTLLSTQSRIRPVAQTARYAVSSQRVAKRSAKWPQLLSAKPSDSYDAPERDTLILYRILGNDLPPRHEQGQTMRNVRFMLEHEHSFDEEIARLLSLQHAEHVASGSRKRTRQNSAALPVTRIEKYFVLNRLSSPAHIAALTSLLMDELDVPQDHVLQIPFDWDAYYAQSFRWDGGVGGVNGRGMESVWGIGSARPGNLSSAAGELKQRMDNEADLIQMEGRTEAIKQERRRLMAKLRAIDYTYHDKNNYAINNNGGRNFALAHGRSQPRARWILPLDGNCFFTPAAMASVLFTLQTEGEGASARHHVVIPMVRLLNNKLVLHQNRPLPSTVDVATAKSFSSQQYYESFLSPPSAPEEPQIGFRYDSLQTYQPAMRYGRRSKLEMLWRLGAVPFARGLDRKSLPWEVSERTYLTANAHGSIHRLGDQTEDSLDFSKAGWVYRLFSGDRSQEISSTEANQLRYLNRIKGIVAFVERLDEQVARGMRACPAGLRDCGFSKDRLWSWSEERLEELKHAYDEHEDFALDRVLRFESQAMQSLTYEDTTPDPASDPHTAAVEAAELALAGYLTSNVTYSVAAAQLIQTRFLTAQIQDWSHAGRRSAATADGSGYAFPLSSLGHRPTWLPQAERAIQLPFDAKTFDPSLLLDAVRLIRATPSLHAPIDDILSSEHVHTLVASHLVALLFDHDLQELTRYPDDLGQAASYDLHLASLAAFLDDAKLLGRVSNRARLRTASHGFIDPQELTAASRSVYRLRHGLLNVRYRASHVATAFDSSYPLLDPGTISSHPRFAALELDA</sequence>
<reference evidence="3 4" key="1">
    <citation type="journal article" date="2011" name="J. Gen. Appl. Microbiol.">
        <title>Draft genome sequencing of the enigmatic basidiomycete Mixia osmundae.</title>
        <authorList>
            <person name="Nishida H."/>
            <person name="Nagatsuka Y."/>
            <person name="Sugiyama J."/>
        </authorList>
    </citation>
    <scope>NUCLEOTIDE SEQUENCE [LARGE SCALE GENOMIC DNA]</scope>
    <source>
        <strain evidence="4">CBS 9802 / IAM 14324 / JCM 22182 / KY 12970</strain>
    </source>
</reference>
<protein>
    <recommendedName>
        <fullName evidence="5">Alginate lyase domain-containing protein</fullName>
    </recommendedName>
</protein>
<evidence type="ECO:0000313" key="4">
    <source>
        <dbReference type="Proteomes" id="UP000009131"/>
    </source>
</evidence>
<evidence type="ECO:0000313" key="3">
    <source>
        <dbReference type="EMBL" id="GAA96766.1"/>
    </source>
</evidence>
<feature type="region of interest" description="Disordered" evidence="1">
    <location>
        <begin position="110"/>
        <end position="147"/>
    </location>
</feature>
<evidence type="ECO:0008006" key="5">
    <source>
        <dbReference type="Google" id="ProtNLM"/>
    </source>
</evidence>